<proteinExistence type="predicted"/>
<comment type="caution">
    <text evidence="1">The sequence shown here is derived from an EMBL/GenBank/DDBJ whole genome shotgun (WGS) entry which is preliminary data.</text>
</comment>
<evidence type="ECO:0000313" key="1">
    <source>
        <dbReference type="EMBL" id="GME83971.1"/>
    </source>
</evidence>
<dbReference type="Proteomes" id="UP001165064">
    <property type="component" value="Unassembled WGS sequence"/>
</dbReference>
<accession>A0ACB5T9P6</accession>
<name>A0ACB5T9P6_AMBMO</name>
<protein>
    <submittedName>
        <fullName evidence="1">Unnamed protein product</fullName>
    </submittedName>
</protein>
<organism evidence="1 2">
    <name type="scientific">Ambrosiozyma monospora</name>
    <name type="common">Yeast</name>
    <name type="synonym">Endomycopsis monosporus</name>
    <dbReference type="NCBI Taxonomy" id="43982"/>
    <lineage>
        <taxon>Eukaryota</taxon>
        <taxon>Fungi</taxon>
        <taxon>Dikarya</taxon>
        <taxon>Ascomycota</taxon>
        <taxon>Saccharomycotina</taxon>
        <taxon>Pichiomycetes</taxon>
        <taxon>Pichiales</taxon>
        <taxon>Pichiaceae</taxon>
        <taxon>Ambrosiozyma</taxon>
    </lineage>
</organism>
<sequence length="440" mass="49123">MSDPEYVLKTHLSRLFRRILPNHPLDTVESITQDTLTFLRQPFTQQDNTAIGASNINSSIIGRNGSSSMITSSPYTPRPTRTTSGNSSNSNIRTTMGTTFNSVQELIQFYKPLITPTKHADLIQVLTDLDSLKLNEDQLLGYLNTKLNLRTSTQQSQMLSVPLFEVAERYKNELFANSSADVRGFGVGGGSDGSGSLGGGEVPISEADVVRCVISALNGLSSDLFPVELRNFSESDFESSDNYDTIVDADGIKRKRKHQQQQPPHSNQANRASSGLFMSKQTVFKVPSNIGLGFGELGLVYELLELGLTHMTLLNFKKSVERNNRTASRRNGQLEVTILSYLNRELLDYANQINSIKNVVSLRLLHYELLNTLLKFRFLKFLILDKLMSVESDVEFIDIAYEYATYYAPNTIIHGVSTGVFNILLNSYLRTVNEKKTTMS</sequence>
<keyword evidence="2" id="KW-1185">Reference proteome</keyword>
<dbReference type="EMBL" id="BSXS01005146">
    <property type="protein sequence ID" value="GME83971.1"/>
    <property type="molecule type" value="Genomic_DNA"/>
</dbReference>
<evidence type="ECO:0000313" key="2">
    <source>
        <dbReference type="Proteomes" id="UP001165064"/>
    </source>
</evidence>
<gene>
    <name evidence="1" type="ORF">Amon02_000653900</name>
</gene>
<reference evidence="1" key="1">
    <citation type="submission" date="2023-04" db="EMBL/GenBank/DDBJ databases">
        <title>Ambrosiozyma monospora NBRC 10751.</title>
        <authorList>
            <person name="Ichikawa N."/>
            <person name="Sato H."/>
            <person name="Tonouchi N."/>
        </authorList>
    </citation>
    <scope>NUCLEOTIDE SEQUENCE</scope>
    <source>
        <strain evidence="1">NBRC 10751</strain>
    </source>
</reference>